<dbReference type="HOGENOM" id="CLU_133101_0_0_11"/>
<feature type="region of interest" description="Disordered" evidence="1">
    <location>
        <begin position="29"/>
        <end position="66"/>
    </location>
</feature>
<dbReference type="EMBL" id="CP000249">
    <property type="protein sequence ID" value="ABD09721.1"/>
    <property type="molecule type" value="Genomic_DNA"/>
</dbReference>
<organism evidence="2 3">
    <name type="scientific">Frankia casuarinae (strain DSM 45818 / CECT 9043 / HFP020203 / CcI3)</name>
    <dbReference type="NCBI Taxonomy" id="106370"/>
    <lineage>
        <taxon>Bacteria</taxon>
        <taxon>Bacillati</taxon>
        <taxon>Actinomycetota</taxon>
        <taxon>Actinomycetes</taxon>
        <taxon>Frankiales</taxon>
        <taxon>Frankiaceae</taxon>
        <taxon>Frankia</taxon>
    </lineage>
</organism>
<accession>Q2JG71</accession>
<name>Q2JG71_FRACC</name>
<dbReference type="STRING" id="106370.Francci3_0334"/>
<dbReference type="RefSeq" id="WP_011434799.1">
    <property type="nucleotide sequence ID" value="NC_007777.1"/>
</dbReference>
<proteinExistence type="predicted"/>
<dbReference type="AlphaFoldDB" id="Q2JG71"/>
<reference evidence="2 3" key="1">
    <citation type="journal article" date="2007" name="Genome Res.">
        <title>Genome characteristics of facultatively symbiotic Frankia sp. strains reflect host range and host plant biogeography.</title>
        <authorList>
            <person name="Normand P."/>
            <person name="Lapierre P."/>
            <person name="Tisa L.S."/>
            <person name="Gogarten J.P."/>
            <person name="Alloisio N."/>
            <person name="Bagnarol E."/>
            <person name="Bassi C.A."/>
            <person name="Berry A.M."/>
            <person name="Bickhart D.M."/>
            <person name="Choisne N."/>
            <person name="Couloux A."/>
            <person name="Cournoyer B."/>
            <person name="Cruveiller S."/>
            <person name="Daubin V."/>
            <person name="Demange N."/>
            <person name="Francino M.P."/>
            <person name="Goltsman E."/>
            <person name="Huang Y."/>
            <person name="Kopp O.R."/>
            <person name="Labarre L."/>
            <person name="Lapidus A."/>
            <person name="Lavire C."/>
            <person name="Marechal J."/>
            <person name="Martinez M."/>
            <person name="Mastronunzio J.E."/>
            <person name="Mullin B.C."/>
            <person name="Niemann J."/>
            <person name="Pujic P."/>
            <person name="Rawnsley T."/>
            <person name="Rouy Z."/>
            <person name="Schenowitz C."/>
            <person name="Sellstedt A."/>
            <person name="Tavares F."/>
            <person name="Tomkins J.P."/>
            <person name="Vallenet D."/>
            <person name="Valverde C."/>
            <person name="Wall L.G."/>
            <person name="Wang Y."/>
            <person name="Medigue C."/>
            <person name="Benson D.R."/>
        </authorList>
    </citation>
    <scope>NUCLEOTIDE SEQUENCE [LARGE SCALE GENOMIC DNA]</scope>
    <source>
        <strain evidence="3">DSM 45818 / CECT 9043 / CcI3</strain>
    </source>
</reference>
<dbReference type="Pfam" id="PF11387">
    <property type="entry name" value="DUF2795"/>
    <property type="match status" value="1"/>
</dbReference>
<dbReference type="Proteomes" id="UP000001937">
    <property type="component" value="Chromosome"/>
</dbReference>
<sequence length="142" mass="15627">MAVDRGSTKHGPVRDDILAHEVEGLVRAGRDTRAEEWRSAEPFPEEATGGPQNLDAAGSRVGVPAGMTPVDVEERSELARWLGRAVFPANRDEIMDHLRHQHAPDRVVDEVAGAPPDIQFTSLGALWRVLRPGPPHVESRRH</sequence>
<gene>
    <name evidence="2" type="ordered locus">Francci3_0334</name>
</gene>
<evidence type="ECO:0000256" key="1">
    <source>
        <dbReference type="SAM" id="MobiDB-lite"/>
    </source>
</evidence>
<keyword evidence="3" id="KW-1185">Reference proteome</keyword>
<dbReference type="InterPro" id="IPR021527">
    <property type="entry name" value="DUF2795"/>
</dbReference>
<dbReference type="eggNOG" id="ENOG50334YE">
    <property type="taxonomic scope" value="Bacteria"/>
</dbReference>
<dbReference type="OrthoDB" id="5519961at2"/>
<feature type="compositionally biased region" description="Basic and acidic residues" evidence="1">
    <location>
        <begin position="29"/>
        <end position="39"/>
    </location>
</feature>
<evidence type="ECO:0008006" key="4">
    <source>
        <dbReference type="Google" id="ProtNLM"/>
    </source>
</evidence>
<evidence type="ECO:0000313" key="2">
    <source>
        <dbReference type="EMBL" id="ABD09721.1"/>
    </source>
</evidence>
<protein>
    <recommendedName>
        <fullName evidence="4">DUF2795 domain-containing protein</fullName>
    </recommendedName>
</protein>
<accession>A0A1X1Q2D0</accession>
<evidence type="ECO:0000313" key="3">
    <source>
        <dbReference type="Proteomes" id="UP000001937"/>
    </source>
</evidence>
<dbReference type="KEGG" id="fra:Francci3_0334"/>